<gene>
    <name evidence="2" type="ORF">PLEPLA_LOCUS26240</name>
</gene>
<name>A0A9N7USL3_PLEPL</name>
<dbReference type="Proteomes" id="UP001153269">
    <property type="component" value="Unassembled WGS sequence"/>
</dbReference>
<keyword evidence="3" id="KW-1185">Reference proteome</keyword>
<evidence type="ECO:0000256" key="1">
    <source>
        <dbReference type="SAM" id="MobiDB-lite"/>
    </source>
</evidence>
<protein>
    <submittedName>
        <fullName evidence="2">Uncharacterized protein</fullName>
    </submittedName>
</protein>
<organism evidence="2 3">
    <name type="scientific">Pleuronectes platessa</name>
    <name type="common">European plaice</name>
    <dbReference type="NCBI Taxonomy" id="8262"/>
    <lineage>
        <taxon>Eukaryota</taxon>
        <taxon>Metazoa</taxon>
        <taxon>Chordata</taxon>
        <taxon>Craniata</taxon>
        <taxon>Vertebrata</taxon>
        <taxon>Euteleostomi</taxon>
        <taxon>Actinopterygii</taxon>
        <taxon>Neopterygii</taxon>
        <taxon>Teleostei</taxon>
        <taxon>Neoteleostei</taxon>
        <taxon>Acanthomorphata</taxon>
        <taxon>Carangaria</taxon>
        <taxon>Pleuronectiformes</taxon>
        <taxon>Pleuronectoidei</taxon>
        <taxon>Pleuronectidae</taxon>
        <taxon>Pleuronectes</taxon>
    </lineage>
</organism>
<evidence type="ECO:0000313" key="3">
    <source>
        <dbReference type="Proteomes" id="UP001153269"/>
    </source>
</evidence>
<feature type="compositionally biased region" description="Basic and acidic residues" evidence="1">
    <location>
        <begin position="191"/>
        <end position="207"/>
    </location>
</feature>
<feature type="region of interest" description="Disordered" evidence="1">
    <location>
        <begin position="172"/>
        <end position="215"/>
    </location>
</feature>
<dbReference type="EMBL" id="CADEAL010002135">
    <property type="protein sequence ID" value="CAB1438299.1"/>
    <property type="molecule type" value="Genomic_DNA"/>
</dbReference>
<comment type="caution">
    <text evidence="2">The sequence shown here is derived from an EMBL/GenBank/DDBJ whole genome shotgun (WGS) entry which is preliminary data.</text>
</comment>
<evidence type="ECO:0000313" key="2">
    <source>
        <dbReference type="EMBL" id="CAB1438299.1"/>
    </source>
</evidence>
<reference evidence="2" key="1">
    <citation type="submission" date="2020-03" db="EMBL/GenBank/DDBJ databases">
        <authorList>
            <person name="Weist P."/>
        </authorList>
    </citation>
    <scope>NUCLEOTIDE SEQUENCE</scope>
</reference>
<sequence>MIPCVPAECCRDAPPKRPVATTEHHSPASPLVLWWEEIPVFLSFSSGAAELPGFRERLRCVPSANRLRATLSFNIASAGAGSASPHSRHTVVERFLQFRTVQEAIKGLPSTEVWNEPIKGSAACRAPTVGMKSGHTSQHQELQAHGNTHLQYVEKASLILHGSSPPCLMRADGSSGVRRLPPASGPMPPSERMKDREHEERFWRLEGLDPPGNTG</sequence>
<dbReference type="AlphaFoldDB" id="A0A9N7USL3"/>
<proteinExistence type="predicted"/>
<accession>A0A9N7USL3</accession>